<evidence type="ECO:0000313" key="2">
    <source>
        <dbReference type="Proteomes" id="UP001268610"/>
    </source>
</evidence>
<gene>
    <name evidence="1" type="ORF">RJJ65_35300</name>
</gene>
<feature type="non-terminal residue" evidence="1">
    <location>
        <position position="213"/>
    </location>
</feature>
<proteinExistence type="predicted"/>
<name>A0AAJ2H2L4_9HYPH</name>
<reference evidence="1" key="1">
    <citation type="submission" date="2023-04" db="EMBL/GenBank/DDBJ databases">
        <title>Genomic characterization of faba bean (Vicia faba) microsymbionts in Mexican soils.</title>
        <authorList>
            <person name="Rivera Orduna F.N."/>
            <person name="Guevara-Luna J."/>
            <person name="Yan J."/>
            <person name="Arroyo-Herrera I."/>
            <person name="Li Y."/>
            <person name="Vasquez-Murrieta M.S."/>
            <person name="Wang E.T."/>
        </authorList>
    </citation>
    <scope>NUCLEOTIDE SEQUENCE</scope>
    <source>
        <strain evidence="1">CH26</strain>
    </source>
</reference>
<accession>A0AAJ2H2L4</accession>
<dbReference type="AlphaFoldDB" id="A0AAJ2H2L4"/>
<organism evidence="1 2">
    <name type="scientific">Rhizobium hidalgonense</name>
    <dbReference type="NCBI Taxonomy" id="1538159"/>
    <lineage>
        <taxon>Bacteria</taxon>
        <taxon>Pseudomonadati</taxon>
        <taxon>Pseudomonadota</taxon>
        <taxon>Alphaproteobacteria</taxon>
        <taxon>Hyphomicrobiales</taxon>
        <taxon>Rhizobiaceae</taxon>
        <taxon>Rhizobium/Agrobacterium group</taxon>
        <taxon>Rhizobium</taxon>
    </lineage>
</organism>
<evidence type="ECO:0000313" key="1">
    <source>
        <dbReference type="EMBL" id="MDR9777804.1"/>
    </source>
</evidence>
<protein>
    <submittedName>
        <fullName evidence="1">Uncharacterized protein</fullName>
    </submittedName>
</protein>
<comment type="caution">
    <text evidence="1">The sequence shown here is derived from an EMBL/GenBank/DDBJ whole genome shotgun (WGS) entry which is preliminary data.</text>
</comment>
<sequence>MSKGAIIRDEIIFKTLQEELLGPCPYGDELDVINLTTISADFNLPFVTKNDKEEILKVYPIQRYGVGVIYPMDLTQESIISEVALDDTKEEVEEDEEVSSEKRFNAAKQPTFEDSNDFDISLTNSRAPSSIGLSFLLNPDYTDELSFEISGAFYKNFTIKLQRESKIFQDTWWYRKPIKVFFNKKISELGKAFKFNLYEQSAHASEELLRLFS</sequence>
<dbReference type="RefSeq" id="WP_310865988.1">
    <property type="nucleotide sequence ID" value="NZ_JAVLSF010000197.1"/>
</dbReference>
<dbReference type="EMBL" id="JAVLSF010000197">
    <property type="protein sequence ID" value="MDR9777804.1"/>
    <property type="molecule type" value="Genomic_DNA"/>
</dbReference>
<dbReference type="Proteomes" id="UP001268610">
    <property type="component" value="Unassembled WGS sequence"/>
</dbReference>